<evidence type="ECO:0000313" key="2">
    <source>
        <dbReference type="EMBL" id="RWA10799.1"/>
    </source>
</evidence>
<dbReference type="STRING" id="363999.A0A439D8T8"/>
<feature type="region of interest" description="Disordered" evidence="1">
    <location>
        <begin position="1"/>
        <end position="35"/>
    </location>
</feature>
<feature type="compositionally biased region" description="Basic and acidic residues" evidence="1">
    <location>
        <begin position="8"/>
        <end position="17"/>
    </location>
</feature>
<gene>
    <name evidence="2" type="ORF">EKO27_g4313</name>
</gene>
<evidence type="ECO:0000313" key="3">
    <source>
        <dbReference type="Proteomes" id="UP000286045"/>
    </source>
</evidence>
<name>A0A439D8T8_9PEZI</name>
<dbReference type="Proteomes" id="UP000286045">
    <property type="component" value="Unassembled WGS sequence"/>
</dbReference>
<sequence length="336" mass="38660">MASQEVLQHLHERDSTSSHENVSRASWKHTKAPPPVDVELAQSYRDQQDLPPIKQDIIDPELHVGEALGSDVEYVEILLDKGLKAPSWLYEHGIEAEGSGPPRDYITGRIISDHGRTCLRCTEKGLRCTLNFVGKEAEPQCAACRRSKEQYCVRFQSLGGNNRVIPFNGPPWKNPNFVAGSAEDSTAVRLPREQLENILHEFYDGNSGYVLGNYVAKRDVRNYALPPFNGVDLSPVDRPENYRNLDWKDILPDWKNQSLRPRQREGEMENEREKEKKRLAMARDRSLLPIYIREGVEELNKRNISEIQTMSVVEEEIDFLRALRRYQPREQHLSDC</sequence>
<keyword evidence="3" id="KW-1185">Reference proteome</keyword>
<dbReference type="AlphaFoldDB" id="A0A439D8T8"/>
<comment type="caution">
    <text evidence="2">The sequence shown here is derived from an EMBL/GenBank/DDBJ whole genome shotgun (WGS) entry which is preliminary data.</text>
</comment>
<reference evidence="2 3" key="1">
    <citation type="submission" date="2018-12" db="EMBL/GenBank/DDBJ databases">
        <title>Draft genome sequence of Xylaria grammica IHI A82.</title>
        <authorList>
            <person name="Buettner E."/>
            <person name="Kellner H."/>
        </authorList>
    </citation>
    <scope>NUCLEOTIDE SEQUENCE [LARGE SCALE GENOMIC DNA]</scope>
    <source>
        <strain evidence="2 3">IHI A82</strain>
    </source>
</reference>
<organism evidence="2 3">
    <name type="scientific">Xylaria grammica</name>
    <dbReference type="NCBI Taxonomy" id="363999"/>
    <lineage>
        <taxon>Eukaryota</taxon>
        <taxon>Fungi</taxon>
        <taxon>Dikarya</taxon>
        <taxon>Ascomycota</taxon>
        <taxon>Pezizomycotina</taxon>
        <taxon>Sordariomycetes</taxon>
        <taxon>Xylariomycetidae</taxon>
        <taxon>Xylariales</taxon>
        <taxon>Xylariaceae</taxon>
        <taxon>Xylaria</taxon>
    </lineage>
</organism>
<accession>A0A439D8T8</accession>
<dbReference type="EMBL" id="RYZI01000101">
    <property type="protein sequence ID" value="RWA10799.1"/>
    <property type="molecule type" value="Genomic_DNA"/>
</dbReference>
<evidence type="ECO:0000256" key="1">
    <source>
        <dbReference type="SAM" id="MobiDB-lite"/>
    </source>
</evidence>
<proteinExistence type="predicted"/>
<protein>
    <submittedName>
        <fullName evidence="2">Uncharacterized protein</fullName>
    </submittedName>
</protein>